<comment type="caution">
    <text evidence="4">The sequence shown here is derived from an EMBL/GenBank/DDBJ whole genome shotgun (WGS) entry which is preliminary data.</text>
</comment>
<dbReference type="RefSeq" id="WP_081964603.1">
    <property type="nucleotide sequence ID" value="NZ_VDMA02000028.1"/>
</dbReference>
<dbReference type="GO" id="GO:0009898">
    <property type="term" value="C:cytoplasmic side of plasma membrane"/>
    <property type="evidence" value="ECO:0007669"/>
    <property type="project" value="TreeGrafter"/>
</dbReference>
<dbReference type="GO" id="GO:0005524">
    <property type="term" value="F:ATP binding"/>
    <property type="evidence" value="ECO:0007669"/>
    <property type="project" value="UniProtKB-KW"/>
</dbReference>
<evidence type="ECO:0000313" key="4">
    <source>
        <dbReference type="EMBL" id="KAB8178324.1"/>
    </source>
</evidence>
<keyword evidence="5" id="KW-1185">Reference proteome</keyword>
<evidence type="ECO:0000313" key="5">
    <source>
        <dbReference type="Proteomes" id="UP000313066"/>
    </source>
</evidence>
<dbReference type="PANTHER" id="PTHR43384">
    <property type="entry name" value="SEPTUM SITE-DETERMINING PROTEIN MIND HOMOLOG, CHLOROPLASTIC-RELATED"/>
    <property type="match status" value="1"/>
</dbReference>
<dbReference type="Pfam" id="PF01656">
    <property type="entry name" value="CbiA"/>
    <property type="match status" value="1"/>
</dbReference>
<name>A0A5N6BCJ8_9ACTN</name>
<dbReference type="PANTHER" id="PTHR43384:SF6">
    <property type="entry name" value="SEPTUM SITE-DETERMINING PROTEIN MIND HOMOLOG, CHLOROPLASTIC"/>
    <property type="match status" value="1"/>
</dbReference>
<dbReference type="InterPro" id="IPR027417">
    <property type="entry name" value="P-loop_NTPase"/>
</dbReference>
<dbReference type="InterPro" id="IPR002586">
    <property type="entry name" value="CobQ/CobB/MinD/ParA_Nub-bd_dom"/>
</dbReference>
<dbReference type="AlphaFoldDB" id="A0A5N6BCJ8"/>
<dbReference type="GO" id="GO:0051782">
    <property type="term" value="P:negative regulation of cell division"/>
    <property type="evidence" value="ECO:0007669"/>
    <property type="project" value="TreeGrafter"/>
</dbReference>
<reference evidence="4 5" key="1">
    <citation type="submission" date="2019-10" db="EMBL/GenBank/DDBJ databases">
        <title>Nonomuraea sp. nov., isolated from Phyllanthus amarus.</title>
        <authorList>
            <person name="Klykleung N."/>
            <person name="Tanasupawat S."/>
        </authorList>
    </citation>
    <scope>NUCLEOTIDE SEQUENCE [LARGE SCALE GENOMIC DNA]</scope>
    <source>
        <strain evidence="4 5">CR1-09</strain>
    </source>
</reference>
<dbReference type="Proteomes" id="UP000313066">
    <property type="component" value="Unassembled WGS sequence"/>
</dbReference>
<dbReference type="EMBL" id="VDMA02000028">
    <property type="protein sequence ID" value="KAB8178324.1"/>
    <property type="molecule type" value="Genomic_DNA"/>
</dbReference>
<gene>
    <name evidence="4" type="ORF">FH610_036770</name>
</gene>
<evidence type="ECO:0000256" key="1">
    <source>
        <dbReference type="ARBA" id="ARBA00022741"/>
    </source>
</evidence>
<evidence type="ECO:0000259" key="3">
    <source>
        <dbReference type="Pfam" id="PF01656"/>
    </source>
</evidence>
<sequence length="256" mass="26293">MPMIVTVHSWGGGVGKTTAVANLGYLLARLGLRVGLVDAGLQAPGLHLACGVPDGQLRRGITGYLVGECGLDDILYDLGPLAGLGGGRGALHLAPGVVDMGAIARPALAGQYDTGLLHEGIRQMAVALDLDAVLVDTHSGVNHEAVHALAIADVCLTAARPDTRGLSGGPLMATISRRLSVPFALVLFTMVPPGMTNTALTGIALRRYESPMAGALPWAAELARGDHTGLFAAAFPEHPFTVALHDVANLLAGLRT</sequence>
<keyword evidence="2" id="KW-0067">ATP-binding</keyword>
<protein>
    <submittedName>
        <fullName evidence="4">AAA family ATPase</fullName>
    </submittedName>
</protein>
<feature type="domain" description="CobQ/CobB/MinD/ParA nucleotide binding" evidence="3">
    <location>
        <begin position="6"/>
        <end position="226"/>
    </location>
</feature>
<evidence type="ECO:0000256" key="2">
    <source>
        <dbReference type="ARBA" id="ARBA00022840"/>
    </source>
</evidence>
<organism evidence="4 5">
    <name type="scientific">Microbispora catharanthi</name>
    <dbReference type="NCBI Taxonomy" id="1712871"/>
    <lineage>
        <taxon>Bacteria</taxon>
        <taxon>Bacillati</taxon>
        <taxon>Actinomycetota</taxon>
        <taxon>Actinomycetes</taxon>
        <taxon>Streptosporangiales</taxon>
        <taxon>Streptosporangiaceae</taxon>
        <taxon>Microbispora</taxon>
    </lineage>
</organism>
<dbReference type="InterPro" id="IPR050625">
    <property type="entry name" value="ParA/MinD_ATPase"/>
</dbReference>
<dbReference type="GO" id="GO:0005829">
    <property type="term" value="C:cytosol"/>
    <property type="evidence" value="ECO:0007669"/>
    <property type="project" value="TreeGrafter"/>
</dbReference>
<accession>A0A5N6BCJ8</accession>
<dbReference type="SUPFAM" id="SSF52540">
    <property type="entry name" value="P-loop containing nucleoside triphosphate hydrolases"/>
    <property type="match status" value="1"/>
</dbReference>
<dbReference type="GO" id="GO:0016887">
    <property type="term" value="F:ATP hydrolysis activity"/>
    <property type="evidence" value="ECO:0007669"/>
    <property type="project" value="TreeGrafter"/>
</dbReference>
<keyword evidence="1" id="KW-0547">Nucleotide-binding</keyword>
<proteinExistence type="predicted"/>
<dbReference type="Gene3D" id="3.40.50.300">
    <property type="entry name" value="P-loop containing nucleotide triphosphate hydrolases"/>
    <property type="match status" value="1"/>
</dbReference>